<dbReference type="Pfam" id="PF00156">
    <property type="entry name" value="Pribosyltran"/>
    <property type="match status" value="1"/>
</dbReference>
<dbReference type="SUPFAM" id="SSF53271">
    <property type="entry name" value="PRTase-like"/>
    <property type="match status" value="1"/>
</dbReference>
<dbReference type="InterPro" id="IPR029057">
    <property type="entry name" value="PRTase-like"/>
</dbReference>
<evidence type="ECO:0000313" key="4">
    <source>
        <dbReference type="Proteomes" id="UP000254033"/>
    </source>
</evidence>
<proteinExistence type="predicted"/>
<dbReference type="InterPro" id="IPR000836">
    <property type="entry name" value="PRTase_dom"/>
</dbReference>
<feature type="domain" description="Phosphoribosyltransferase" evidence="2">
    <location>
        <begin position="14"/>
        <end position="173"/>
    </location>
</feature>
<evidence type="ECO:0000259" key="2">
    <source>
        <dbReference type="Pfam" id="PF00156"/>
    </source>
</evidence>
<dbReference type="Gene3D" id="3.30.1310.20">
    <property type="entry name" value="PRTase-like"/>
    <property type="match status" value="1"/>
</dbReference>
<reference evidence="3 4" key="1">
    <citation type="submission" date="2018-06" db="EMBL/GenBank/DDBJ databases">
        <authorList>
            <consortium name="Pathogen Informatics"/>
            <person name="Doyle S."/>
        </authorList>
    </citation>
    <scope>NUCLEOTIDE SEQUENCE [LARGE SCALE GENOMIC DNA]</scope>
    <source>
        <strain evidence="3 4">NCTC11978</strain>
    </source>
</reference>
<dbReference type="Proteomes" id="UP000254033">
    <property type="component" value="Unassembled WGS sequence"/>
</dbReference>
<feature type="region of interest" description="Disordered" evidence="1">
    <location>
        <begin position="208"/>
        <end position="228"/>
    </location>
</feature>
<dbReference type="RefSeq" id="WP_115175258.1">
    <property type="nucleotide sequence ID" value="NZ_UGNY01000001.1"/>
</dbReference>
<protein>
    <submittedName>
        <fullName evidence="3">Phosphoribosyltransferase</fullName>
    </submittedName>
</protein>
<name>A0A378ITN4_9GAMM</name>
<gene>
    <name evidence="3" type="ORF">NCTC11978_01753</name>
</gene>
<organism evidence="3 4">
    <name type="scientific">Legionella feeleii</name>
    <dbReference type="NCBI Taxonomy" id="453"/>
    <lineage>
        <taxon>Bacteria</taxon>
        <taxon>Pseudomonadati</taxon>
        <taxon>Pseudomonadota</taxon>
        <taxon>Gammaproteobacteria</taxon>
        <taxon>Legionellales</taxon>
        <taxon>Legionellaceae</taxon>
        <taxon>Legionella</taxon>
    </lineage>
</organism>
<keyword evidence="3" id="KW-0808">Transferase</keyword>
<evidence type="ECO:0000256" key="1">
    <source>
        <dbReference type="SAM" id="MobiDB-lite"/>
    </source>
</evidence>
<accession>A0A378ITN4</accession>
<sequence>MDKFRDRYEAGKVIATQLKDYANKPDVIVLALPRGGVPVGYEIAKALALPLDVFIVRKLGVPGHEELAMGAIATGGTTIFNEEIIDDLHISQSAIELILQSEREELKRREIRYRDNMPPPNLQGKTVILVDDGIATGATMRAAIKAILQHKPASIILAVPVIALSTYNEMSALVDKIIYSMKPLNFYAVGLWYDDFSQTTDSEVSDLLKESKKNEERTPSIATGVHHE</sequence>
<dbReference type="EMBL" id="UGNY01000001">
    <property type="protein sequence ID" value="STX38567.1"/>
    <property type="molecule type" value="Genomic_DNA"/>
</dbReference>
<dbReference type="GO" id="GO:0016757">
    <property type="term" value="F:glycosyltransferase activity"/>
    <property type="evidence" value="ECO:0007669"/>
    <property type="project" value="UniProtKB-KW"/>
</dbReference>
<dbReference type="AlphaFoldDB" id="A0A378ITN4"/>
<evidence type="ECO:0000313" key="3">
    <source>
        <dbReference type="EMBL" id="STX38567.1"/>
    </source>
</evidence>
<feature type="compositionally biased region" description="Basic and acidic residues" evidence="1">
    <location>
        <begin position="208"/>
        <end position="218"/>
    </location>
</feature>
<keyword evidence="3" id="KW-0328">Glycosyltransferase</keyword>
<dbReference type="Gene3D" id="3.40.50.2020">
    <property type="match status" value="1"/>
</dbReference>
<dbReference type="CDD" id="cd06223">
    <property type="entry name" value="PRTases_typeI"/>
    <property type="match status" value="1"/>
</dbReference>